<dbReference type="RefSeq" id="WP_035616694.1">
    <property type="nucleotide sequence ID" value="NZ_ARYK01000004.1"/>
</dbReference>
<dbReference type="PATRIC" id="fig|1280950.3.peg.2105"/>
<accession>A0A059FPA4</accession>
<name>A0A059FPA4_9PROT</name>
<dbReference type="STRING" id="1280950.HJO_10524"/>
<dbReference type="EMBL" id="ARYK01000004">
    <property type="protein sequence ID" value="KCZ92464.1"/>
    <property type="molecule type" value="Genomic_DNA"/>
</dbReference>
<evidence type="ECO:0000259" key="1">
    <source>
        <dbReference type="Pfam" id="PF12697"/>
    </source>
</evidence>
<reference evidence="2 3" key="1">
    <citation type="journal article" date="2014" name="Antonie Van Leeuwenhoek">
        <title>Hyphomonas beringensis sp. nov. and Hyphomonas chukchiensis sp. nov., isolated from surface seawater of the Bering Sea and Chukchi Sea.</title>
        <authorList>
            <person name="Li C."/>
            <person name="Lai Q."/>
            <person name="Li G."/>
            <person name="Dong C."/>
            <person name="Wang J."/>
            <person name="Liao Y."/>
            <person name="Shao Z."/>
        </authorList>
    </citation>
    <scope>NUCLEOTIDE SEQUENCE [LARGE SCALE GENOMIC DNA]</scope>
    <source>
        <strain evidence="2 3">MHS-2</strain>
    </source>
</reference>
<gene>
    <name evidence="2" type="ORF">HJO_10524</name>
</gene>
<keyword evidence="3" id="KW-1185">Reference proteome</keyword>
<dbReference type="eggNOG" id="COG0596">
    <property type="taxonomic scope" value="Bacteria"/>
</dbReference>
<proteinExistence type="predicted"/>
<dbReference type="GO" id="GO:0080032">
    <property type="term" value="F:methyl jasmonate esterase activity"/>
    <property type="evidence" value="ECO:0007669"/>
    <property type="project" value="TreeGrafter"/>
</dbReference>
<dbReference type="AlphaFoldDB" id="A0A059FPA4"/>
<organism evidence="2 3">
    <name type="scientific">Hyphomonas johnsonii MHS-2</name>
    <dbReference type="NCBI Taxonomy" id="1280950"/>
    <lineage>
        <taxon>Bacteria</taxon>
        <taxon>Pseudomonadati</taxon>
        <taxon>Pseudomonadota</taxon>
        <taxon>Alphaproteobacteria</taxon>
        <taxon>Hyphomonadales</taxon>
        <taxon>Hyphomonadaceae</taxon>
        <taxon>Hyphomonas</taxon>
    </lineage>
</organism>
<dbReference type="SUPFAM" id="SSF53474">
    <property type="entry name" value="alpha/beta-Hydrolases"/>
    <property type="match status" value="1"/>
</dbReference>
<dbReference type="Gene3D" id="3.40.50.1820">
    <property type="entry name" value="alpha/beta hydrolase"/>
    <property type="match status" value="1"/>
</dbReference>
<comment type="caution">
    <text evidence="2">The sequence shown here is derived from an EMBL/GenBank/DDBJ whole genome shotgun (WGS) entry which is preliminary data.</text>
</comment>
<dbReference type="InterPro" id="IPR029058">
    <property type="entry name" value="AB_hydrolase_fold"/>
</dbReference>
<evidence type="ECO:0000313" key="2">
    <source>
        <dbReference type="EMBL" id="KCZ92464.1"/>
    </source>
</evidence>
<feature type="domain" description="AB hydrolase-1" evidence="1">
    <location>
        <begin position="5"/>
        <end position="233"/>
    </location>
</feature>
<dbReference type="PANTHER" id="PTHR10992:SF1086">
    <property type="entry name" value="AB HYDROLASE-1 DOMAIN-CONTAINING PROTEIN"/>
    <property type="match status" value="1"/>
</dbReference>
<sequence>MATFILVHGAWHGGWCWERVTPLLEAAGHTVIAPDLPGMGQDTTPLASVSLELWARFVADLAARQPEPVILVGHSRGGIVISQAGEYAPASIRGLVYLTAFLVQDGQSLLATMQRTPRDPALPPEFEPSEDGTTLSLVPGAAARTFYNTTEPAWQARAAALVGPEPAVAFTTPVAISGARYGSVRRAYVECLQDRAIPIKAQRMMQADLPCERVVTLDCDHSPFYAAPDALAEGLVGLAEHFADQAE</sequence>
<dbReference type="PANTHER" id="PTHR10992">
    <property type="entry name" value="METHYLESTERASE FAMILY MEMBER"/>
    <property type="match status" value="1"/>
</dbReference>
<dbReference type="Proteomes" id="UP000025171">
    <property type="component" value="Unassembled WGS sequence"/>
</dbReference>
<dbReference type="OrthoDB" id="9814966at2"/>
<keyword evidence="2" id="KW-0378">Hydrolase</keyword>
<dbReference type="Pfam" id="PF12697">
    <property type="entry name" value="Abhydrolase_6"/>
    <property type="match status" value="1"/>
</dbReference>
<dbReference type="GO" id="GO:0080030">
    <property type="term" value="F:methyl indole-3-acetate esterase activity"/>
    <property type="evidence" value="ECO:0007669"/>
    <property type="project" value="TreeGrafter"/>
</dbReference>
<dbReference type="InterPro" id="IPR045889">
    <property type="entry name" value="MES/HNL"/>
</dbReference>
<dbReference type="InterPro" id="IPR000073">
    <property type="entry name" value="AB_hydrolase_1"/>
</dbReference>
<evidence type="ECO:0000313" key="3">
    <source>
        <dbReference type="Proteomes" id="UP000025171"/>
    </source>
</evidence>
<protein>
    <submittedName>
        <fullName evidence="2">Alpha/beta hydrolase fold protein</fullName>
    </submittedName>
</protein>